<sequence>MSLAAGGSFYDRAIAMELNRQALRDHVVIDENPHDCIRKMEANFPFGSSRPDWSRMHVHVKGALDENPAEQVLQFMIQMNARYHLDDRITYLGDSLTDHAYHCRLQTAMALLPCILDIPQHHYFVHAGFLWLFAVSFEGDLDFGANVDLIKQRA</sequence>
<accession>A0A178Y6G1</accession>
<dbReference type="Proteomes" id="UP000094025">
    <property type="component" value="Unassembled WGS sequence"/>
</dbReference>
<proteinExistence type="predicted"/>
<comment type="caution">
    <text evidence="1">The sequence shown here is derived from an EMBL/GenBank/DDBJ whole genome shotgun (WGS) entry which is preliminary data.</text>
</comment>
<gene>
    <name evidence="1" type="ORF">AU381_16450</name>
</gene>
<name>A0A178Y6G1_9HYPH</name>
<protein>
    <submittedName>
        <fullName evidence="1">Uncharacterized protein</fullName>
    </submittedName>
</protein>
<evidence type="ECO:0000313" key="2">
    <source>
        <dbReference type="Proteomes" id="UP000094025"/>
    </source>
</evidence>
<dbReference type="EMBL" id="LPUX01000050">
    <property type="protein sequence ID" value="OAP42752.1"/>
    <property type="molecule type" value="Genomic_DNA"/>
</dbReference>
<keyword evidence="2" id="KW-1185">Reference proteome</keyword>
<dbReference type="AlphaFoldDB" id="A0A178Y6G1"/>
<reference evidence="1 2" key="1">
    <citation type="journal article" date="2016" name="Int. J. Syst. Evol. Microbiol.">
        <title>Ensifer glycinis sp. nov., an novel rhizobial species associated with Glycine spp.</title>
        <authorList>
            <person name="Yan H."/>
            <person name="Yan J."/>
            <person name="Sui X.H."/>
            <person name="Wang E.T."/>
            <person name="Chen W.X."/>
            <person name="Zhang X.X."/>
            <person name="Chen W.F."/>
        </authorList>
    </citation>
    <scope>NUCLEOTIDE SEQUENCE [LARGE SCALE GENOMIC DNA]</scope>
    <source>
        <strain evidence="1 2">CCBAU 23380</strain>
    </source>
</reference>
<evidence type="ECO:0000313" key="1">
    <source>
        <dbReference type="EMBL" id="OAP42752.1"/>
    </source>
</evidence>
<dbReference type="STRING" id="1472378.AU381_16450"/>
<organism evidence="1 2">
    <name type="scientific">Sinorhizobium glycinis</name>
    <dbReference type="NCBI Taxonomy" id="1472378"/>
    <lineage>
        <taxon>Bacteria</taxon>
        <taxon>Pseudomonadati</taxon>
        <taxon>Pseudomonadota</taxon>
        <taxon>Alphaproteobacteria</taxon>
        <taxon>Hyphomicrobiales</taxon>
        <taxon>Rhizobiaceae</taxon>
        <taxon>Sinorhizobium/Ensifer group</taxon>
        <taxon>Sinorhizobium</taxon>
    </lineage>
</organism>